<keyword evidence="2" id="KW-1185">Reference proteome</keyword>
<proteinExistence type="predicted"/>
<protein>
    <submittedName>
        <fullName evidence="1">Uncharacterized protein</fullName>
    </submittedName>
</protein>
<reference evidence="1" key="1">
    <citation type="submission" date="2022-07" db="EMBL/GenBank/DDBJ databases">
        <title>Phylogenomic reconstructions and comparative analyses of Kickxellomycotina fungi.</title>
        <authorList>
            <person name="Reynolds N.K."/>
            <person name="Stajich J.E."/>
            <person name="Barry K."/>
            <person name="Grigoriev I.V."/>
            <person name="Crous P."/>
            <person name="Smith M.E."/>
        </authorList>
    </citation>
    <scope>NUCLEOTIDE SEQUENCE</scope>
    <source>
        <strain evidence="1">CBS 109366</strain>
    </source>
</reference>
<comment type="caution">
    <text evidence="1">The sequence shown here is derived from an EMBL/GenBank/DDBJ whole genome shotgun (WGS) entry which is preliminary data.</text>
</comment>
<sequence length="874" mass="93667">MKKVVANMTMGNDMSPLYREVIACMGVPDLEVKKMVYLFLINYARARAEIASHAAAGFEDDVNDANPLIRAMAIRTMGYIYVERVVEGLIDPLRHCLRDRDPYVRKTAAMAVLKLYMFDRSLVEEERFLDMLKDLLADSNPSVVANAVAALTEVSERSPHIKLKLNMKIAGKLVTALNECNEWGQIYIIEALMYVTPQNSDDAETLIERILPRLQHGNSGVVLACVKIIAYMMNYVAQADVLEPILRKLSPPLVTLLNSGPEVQFITLRNIQLLLQRWPTVLQNQLRAFFCKYDDPIYVKLAKLEVILALTTEENARVVLAELTEYAAEIDVDFVRKAVRSIGRIAIKIELAADRCVRALLDLIQTKVNYVVQEAIVVLRDIFRKYPNRYESTIGALCDNLDTLDEPEARAAMIWIIGQYADRIDNSDRVLGRFLETFLDDPAEVQLALLTAIVKLFIKRPTAGQDLVPKVLKWATESVDSPDIRDRGFIYWRLLSTDPEMARTVVLSEKPEITAEGERLDAPLLEELLLQIGTLSSIHRKLPSTFIPFAKKRVLGASPALTRLTIAPPPVSRLPRCSTVPPGPPAATPGSAPPAADAQPPATARSSSAHPSSTMLDAIGGAGAGQSNPYISDVTPGPMANNDAVLIDLMSMDYDEDPSQGDMAIGSGGMYGFNANFGTSGMNLAGFDVLSAGSGTSAGRSGHAASSGWAIGGGGGGAAPDSQTLNNAFDAAGLDALGSIPTSPPSASWLAGSRSPAAAADLVRQFTPPYEPMASRSAPLSAPAAPGRSMTAPAANGGAQPMAATSASPFGMPLFPQTLSPESSAFGAAHSADYLHSSSAFTTPTSAHPLLGSASGSEFVSAPTTASSGSLLGL</sequence>
<evidence type="ECO:0000313" key="1">
    <source>
        <dbReference type="EMBL" id="KAJ2766935.1"/>
    </source>
</evidence>
<accession>A0ACC1JTE0</accession>
<gene>
    <name evidence="1" type="ORF">IWQ57_004162</name>
</gene>
<name>A0ACC1JTE0_9FUNG</name>
<evidence type="ECO:0000313" key="2">
    <source>
        <dbReference type="Proteomes" id="UP001140234"/>
    </source>
</evidence>
<dbReference type="EMBL" id="JANBUJ010001559">
    <property type="protein sequence ID" value="KAJ2766935.1"/>
    <property type="molecule type" value="Genomic_DNA"/>
</dbReference>
<organism evidence="1 2">
    <name type="scientific">Coemansia nantahalensis</name>
    <dbReference type="NCBI Taxonomy" id="2789366"/>
    <lineage>
        <taxon>Eukaryota</taxon>
        <taxon>Fungi</taxon>
        <taxon>Fungi incertae sedis</taxon>
        <taxon>Zoopagomycota</taxon>
        <taxon>Kickxellomycotina</taxon>
        <taxon>Kickxellomycetes</taxon>
        <taxon>Kickxellales</taxon>
        <taxon>Kickxellaceae</taxon>
        <taxon>Coemansia</taxon>
    </lineage>
</organism>
<feature type="non-terminal residue" evidence="1">
    <location>
        <position position="874"/>
    </location>
</feature>
<dbReference type="Proteomes" id="UP001140234">
    <property type="component" value="Unassembled WGS sequence"/>
</dbReference>